<dbReference type="Proteomes" id="UP000056453">
    <property type="component" value="Unassembled WGS sequence"/>
</dbReference>
<dbReference type="Gene3D" id="3.40.50.150">
    <property type="entry name" value="Vaccinia Virus protein VP39"/>
    <property type="match status" value="1"/>
</dbReference>
<dbReference type="Gene3D" id="2.20.25.10">
    <property type="match status" value="1"/>
</dbReference>
<keyword evidence="3" id="KW-1185">Reference proteome</keyword>
<dbReference type="CDD" id="cd02440">
    <property type="entry name" value="AdoMet_MTases"/>
    <property type="match status" value="1"/>
</dbReference>
<proteinExistence type="predicted"/>
<dbReference type="SUPFAM" id="SSF158997">
    <property type="entry name" value="Trm112p-like"/>
    <property type="match status" value="1"/>
</dbReference>
<dbReference type="EMBL" id="LPBJ01000074">
    <property type="protein sequence ID" value="KVP94103.1"/>
    <property type="molecule type" value="Genomic_DNA"/>
</dbReference>
<accession>A0AAW3MUM7</accession>
<dbReference type="PANTHER" id="PTHR43861:SF1">
    <property type="entry name" value="TRANS-ACONITATE 2-METHYLTRANSFERASE"/>
    <property type="match status" value="1"/>
</dbReference>
<dbReference type="Pfam" id="PF03966">
    <property type="entry name" value="Trm112p"/>
    <property type="match status" value="1"/>
</dbReference>
<dbReference type="Pfam" id="PF08241">
    <property type="entry name" value="Methyltransf_11"/>
    <property type="match status" value="1"/>
</dbReference>
<sequence>MVWMHRSRKYFLPCNLSIESDVLTCCRSKGWMTMKRKLLQILCCPVCMGELAVTTITLENGDEIVDGTLRCCCCDCTYAIRGAIPRMIPDMAGVNGTKRKFQLQWSDRFAGKAEPRGIIFAQDVDETVRWMFQCAQRALHLGGVGRWCLDAGCGSGEKTRGFAAHVGTHEVVGMDLSDTLEQSAAEGRTLPNVHFVQGDILRPPFRDHAFAFAVSYAALHHTPDTARAFKAIAGKVAKWGTFVTWIYPLAEDYPDGAYGLLYRQRDRHFLSLAGRLPPWASMLWCRVYVALLFPFVLPRMKHVSVFGAQCERHGLTLKQQYDAAVFYTYDNVAPFHQHRHGQAEVLAWYAECNFDEVDSGYPGLYVGDRTFRTGHQRHAAATGETTDA</sequence>
<comment type="caution">
    <text evidence="2">The sequence shown here is derived from an EMBL/GenBank/DDBJ whole genome shotgun (WGS) entry which is preliminary data.</text>
</comment>
<dbReference type="GO" id="GO:0008757">
    <property type="term" value="F:S-adenosylmethionine-dependent methyltransferase activity"/>
    <property type="evidence" value="ECO:0007669"/>
    <property type="project" value="InterPro"/>
</dbReference>
<protein>
    <recommendedName>
        <fullName evidence="1">Methyltransferase type 11 domain-containing protein</fullName>
    </recommendedName>
</protein>
<dbReference type="InterPro" id="IPR029063">
    <property type="entry name" value="SAM-dependent_MTases_sf"/>
</dbReference>
<evidence type="ECO:0000313" key="3">
    <source>
        <dbReference type="Proteomes" id="UP000056453"/>
    </source>
</evidence>
<feature type="domain" description="Methyltransferase type 11" evidence="1">
    <location>
        <begin position="149"/>
        <end position="243"/>
    </location>
</feature>
<dbReference type="PANTHER" id="PTHR43861">
    <property type="entry name" value="TRANS-ACONITATE 2-METHYLTRANSFERASE-RELATED"/>
    <property type="match status" value="1"/>
</dbReference>
<organism evidence="2 3">
    <name type="scientific">Burkholderia ubonensis</name>
    <dbReference type="NCBI Taxonomy" id="101571"/>
    <lineage>
        <taxon>Bacteria</taxon>
        <taxon>Pseudomonadati</taxon>
        <taxon>Pseudomonadota</taxon>
        <taxon>Betaproteobacteria</taxon>
        <taxon>Burkholderiales</taxon>
        <taxon>Burkholderiaceae</taxon>
        <taxon>Burkholderia</taxon>
        <taxon>Burkholderia cepacia complex</taxon>
    </lineage>
</organism>
<dbReference type="InterPro" id="IPR013216">
    <property type="entry name" value="Methyltransf_11"/>
</dbReference>
<dbReference type="InterPro" id="IPR005651">
    <property type="entry name" value="Trm112-like"/>
</dbReference>
<dbReference type="SUPFAM" id="SSF53335">
    <property type="entry name" value="S-adenosyl-L-methionine-dependent methyltransferases"/>
    <property type="match status" value="1"/>
</dbReference>
<evidence type="ECO:0000313" key="2">
    <source>
        <dbReference type="EMBL" id="KVP94103.1"/>
    </source>
</evidence>
<reference evidence="2 3" key="1">
    <citation type="submission" date="2015-11" db="EMBL/GenBank/DDBJ databases">
        <title>Expanding the genomic diversity of Burkholderia species for the development of highly accurate diagnostics.</title>
        <authorList>
            <person name="Sahl J."/>
            <person name="Keim P."/>
            <person name="Wagner D."/>
        </authorList>
    </citation>
    <scope>NUCLEOTIDE SEQUENCE [LARGE SCALE GENOMIC DNA]</scope>
    <source>
        <strain evidence="2 3">MSMB1808WGS</strain>
    </source>
</reference>
<evidence type="ECO:0000259" key="1">
    <source>
        <dbReference type="Pfam" id="PF08241"/>
    </source>
</evidence>
<gene>
    <name evidence="2" type="ORF">WJ96_13175</name>
</gene>
<name>A0AAW3MUM7_9BURK</name>
<dbReference type="AlphaFoldDB" id="A0AAW3MUM7"/>